<dbReference type="SUPFAM" id="SSF53756">
    <property type="entry name" value="UDP-Glycosyltransferase/glycogen phosphorylase"/>
    <property type="match status" value="1"/>
</dbReference>
<feature type="domain" description="Glycosyl transferase family 1" evidence="1">
    <location>
        <begin position="220"/>
        <end position="382"/>
    </location>
</feature>
<dbReference type="InterPro" id="IPR001296">
    <property type="entry name" value="Glyco_trans_1"/>
</dbReference>
<evidence type="ECO:0000259" key="1">
    <source>
        <dbReference type="Pfam" id="PF00534"/>
    </source>
</evidence>
<dbReference type="GO" id="GO:0016757">
    <property type="term" value="F:glycosyltransferase activity"/>
    <property type="evidence" value="ECO:0007669"/>
    <property type="project" value="InterPro"/>
</dbReference>
<evidence type="ECO:0000313" key="2">
    <source>
        <dbReference type="EMBL" id="OGC47411.1"/>
    </source>
</evidence>
<dbReference type="STRING" id="1802617.A2886_03195"/>
<dbReference type="AlphaFoldDB" id="A0A1F4UR01"/>
<dbReference type="Pfam" id="PF00534">
    <property type="entry name" value="Glycos_transf_1"/>
    <property type="match status" value="1"/>
</dbReference>
<organism evidence="2 3">
    <name type="scientific">candidate division WWE3 bacterium RIFCSPHIGHO2_01_FULL_42_13</name>
    <dbReference type="NCBI Taxonomy" id="1802617"/>
    <lineage>
        <taxon>Bacteria</taxon>
        <taxon>Katanobacteria</taxon>
    </lineage>
</organism>
<accession>A0A1F4UR01</accession>
<comment type="caution">
    <text evidence="2">The sequence shown here is derived from an EMBL/GenBank/DDBJ whole genome shotgun (WGS) entry which is preliminary data.</text>
</comment>
<reference evidence="2 3" key="1">
    <citation type="journal article" date="2016" name="Nat. Commun.">
        <title>Thousands of microbial genomes shed light on interconnected biogeochemical processes in an aquifer system.</title>
        <authorList>
            <person name="Anantharaman K."/>
            <person name="Brown C.T."/>
            <person name="Hug L.A."/>
            <person name="Sharon I."/>
            <person name="Castelle C.J."/>
            <person name="Probst A.J."/>
            <person name="Thomas B.C."/>
            <person name="Singh A."/>
            <person name="Wilkins M.J."/>
            <person name="Karaoz U."/>
            <person name="Brodie E.L."/>
            <person name="Williams K.H."/>
            <person name="Hubbard S.S."/>
            <person name="Banfield J.F."/>
        </authorList>
    </citation>
    <scope>NUCLEOTIDE SEQUENCE [LARGE SCALE GENOMIC DNA]</scope>
</reference>
<protein>
    <recommendedName>
        <fullName evidence="1">Glycosyl transferase family 1 domain-containing protein</fullName>
    </recommendedName>
</protein>
<dbReference type="PANTHER" id="PTHR12526">
    <property type="entry name" value="GLYCOSYLTRANSFERASE"/>
    <property type="match status" value="1"/>
</dbReference>
<dbReference type="CDD" id="cd03801">
    <property type="entry name" value="GT4_PimA-like"/>
    <property type="match status" value="1"/>
</dbReference>
<evidence type="ECO:0000313" key="3">
    <source>
        <dbReference type="Proteomes" id="UP000176608"/>
    </source>
</evidence>
<sequence length="405" mass="45885">MKLTDNKVGNQTIKILLVIPFFYPHKGGSQKYAEEVNSKIMEMDSRFKVDVLCYNTKRAPKLESYRNFTVHRIPCWEIIKDKFLLPNPFSLLLKLISLSKNNYSFVETHVRFFDPTWWVWAYARLIGAKSVYVGHVPGHPVHQGWLVAMIGKFVDLTIARFALQRYDFIFYANNACKNFYEGVLGIRKEGIVAHIGINPEEFSSKERDEIRIVPNANITLSTNKVLITYAGRMLETKGIIYLWEAILRLKNQLEKNVRDQLVFCFAGPGNLNEKLRSLIKEAGLGANVLVLDELSYTDVRKLLAISNVFVNPSSYDEGLPNTLLEAGASRCFVITTDSGSINDLIVNGKTGSLIGKKNAGEISEAIKWYLNNQAQAQVMADNLSADIKNNYTWEKAARVFINNLS</sequence>
<dbReference type="EMBL" id="MEVA01000010">
    <property type="protein sequence ID" value="OGC47411.1"/>
    <property type="molecule type" value="Genomic_DNA"/>
</dbReference>
<proteinExistence type="predicted"/>
<dbReference type="Proteomes" id="UP000176608">
    <property type="component" value="Unassembled WGS sequence"/>
</dbReference>
<name>A0A1F4UR01_UNCKA</name>
<gene>
    <name evidence="2" type="ORF">A2886_03195</name>
</gene>
<dbReference type="Gene3D" id="3.40.50.2000">
    <property type="entry name" value="Glycogen Phosphorylase B"/>
    <property type="match status" value="2"/>
</dbReference>